<evidence type="ECO:0008006" key="4">
    <source>
        <dbReference type="Google" id="ProtNLM"/>
    </source>
</evidence>
<sequence>MYVPSPPTLCAHRVSLAGRPGADIPAGGRTLRQLGKTRSITAPLNTGQANPRFLRHCPFCPSSGRCPPQGDTWPGPSRPTKAHDEKQEGEERLRAKAESDNPPPPCSPAAKTATLVSASNCPPRPPPPCPPSPPTVAPPLYTETLPQTQPQPPSPPSPPSPSSSSSSSLSSSPSSSPPCPPPRLPTLQKGDGAKGEAARLRAQAKTADPSGPEARAQPPPAGYILHHLRHPPHPTPDTLASLSLSYGVPPSVLRAHNRIPPDADYLLAARHTILIPAAGPIASSSLSPAPVGDPASRARKTALRRFMVACREPDYDAARVYLDESGWDLDAAVGRYLEDAAWAREHPCPKPGPSPGRQRRGAWWVGWFKGLLGGR</sequence>
<evidence type="ECO:0000256" key="1">
    <source>
        <dbReference type="SAM" id="MobiDB-lite"/>
    </source>
</evidence>
<dbReference type="EMBL" id="JAZGUE010000001">
    <property type="protein sequence ID" value="KAL2271657.1"/>
    <property type="molecule type" value="Genomic_DNA"/>
</dbReference>
<evidence type="ECO:0000313" key="2">
    <source>
        <dbReference type="EMBL" id="KAL2271657.1"/>
    </source>
</evidence>
<proteinExistence type="predicted"/>
<feature type="compositionally biased region" description="Pro residues" evidence="1">
    <location>
        <begin position="175"/>
        <end position="184"/>
    </location>
</feature>
<feature type="compositionally biased region" description="Basic and acidic residues" evidence="1">
    <location>
        <begin position="81"/>
        <end position="99"/>
    </location>
</feature>
<dbReference type="Gene3D" id="1.10.8.10">
    <property type="entry name" value="DNA helicase RuvA subunit, C-terminal domain"/>
    <property type="match status" value="1"/>
</dbReference>
<feature type="compositionally biased region" description="Low complexity" evidence="1">
    <location>
        <begin position="138"/>
        <end position="148"/>
    </location>
</feature>
<reference evidence="2 3" key="1">
    <citation type="journal article" date="2024" name="Commun. Biol.">
        <title>Comparative genomic analysis of thermophilic fungi reveals convergent evolutionary adaptations and gene losses.</title>
        <authorList>
            <person name="Steindorff A.S."/>
            <person name="Aguilar-Pontes M.V."/>
            <person name="Robinson A.J."/>
            <person name="Andreopoulos B."/>
            <person name="LaButti K."/>
            <person name="Kuo A."/>
            <person name="Mondo S."/>
            <person name="Riley R."/>
            <person name="Otillar R."/>
            <person name="Haridas S."/>
            <person name="Lipzen A."/>
            <person name="Grimwood J."/>
            <person name="Schmutz J."/>
            <person name="Clum A."/>
            <person name="Reid I.D."/>
            <person name="Moisan M.C."/>
            <person name="Butler G."/>
            <person name="Nguyen T.T.M."/>
            <person name="Dewar K."/>
            <person name="Conant G."/>
            <person name="Drula E."/>
            <person name="Henrissat B."/>
            <person name="Hansel C."/>
            <person name="Singer S."/>
            <person name="Hutchinson M.I."/>
            <person name="de Vries R.P."/>
            <person name="Natvig D.O."/>
            <person name="Powell A.J."/>
            <person name="Tsang A."/>
            <person name="Grigoriev I.V."/>
        </authorList>
    </citation>
    <scope>NUCLEOTIDE SEQUENCE [LARGE SCALE GENOMIC DNA]</scope>
    <source>
        <strain evidence="2 3">ATCC 22073</strain>
    </source>
</reference>
<evidence type="ECO:0000313" key="3">
    <source>
        <dbReference type="Proteomes" id="UP001600064"/>
    </source>
</evidence>
<dbReference type="Proteomes" id="UP001600064">
    <property type="component" value="Unassembled WGS sequence"/>
</dbReference>
<organism evidence="2 3">
    <name type="scientific">Remersonia thermophila</name>
    <dbReference type="NCBI Taxonomy" id="72144"/>
    <lineage>
        <taxon>Eukaryota</taxon>
        <taxon>Fungi</taxon>
        <taxon>Dikarya</taxon>
        <taxon>Ascomycota</taxon>
        <taxon>Pezizomycotina</taxon>
        <taxon>Sordariomycetes</taxon>
        <taxon>Sordariomycetidae</taxon>
        <taxon>Sordariales</taxon>
        <taxon>Sordariales incertae sedis</taxon>
        <taxon>Remersonia</taxon>
    </lineage>
</organism>
<feature type="compositionally biased region" description="Low complexity" evidence="1">
    <location>
        <begin position="162"/>
        <end position="174"/>
    </location>
</feature>
<keyword evidence="3" id="KW-1185">Reference proteome</keyword>
<dbReference type="RefSeq" id="XP_070870381.1">
    <property type="nucleotide sequence ID" value="XM_071007142.1"/>
</dbReference>
<feature type="region of interest" description="Disordered" evidence="1">
    <location>
        <begin position="68"/>
        <end position="227"/>
    </location>
</feature>
<gene>
    <name evidence="2" type="ORF">VTJ83DRAFT_1028</name>
</gene>
<feature type="compositionally biased region" description="Pro residues" evidence="1">
    <location>
        <begin position="122"/>
        <end position="137"/>
    </location>
</feature>
<comment type="caution">
    <text evidence="2">The sequence shown here is derived from an EMBL/GenBank/DDBJ whole genome shotgun (WGS) entry which is preliminary data.</text>
</comment>
<accession>A0ABR4DMZ5</accession>
<dbReference type="Pfam" id="PF14555">
    <property type="entry name" value="UBA_4"/>
    <property type="match status" value="1"/>
</dbReference>
<dbReference type="GeneID" id="98121786"/>
<feature type="compositionally biased region" description="Pro residues" evidence="1">
    <location>
        <begin position="149"/>
        <end position="161"/>
    </location>
</feature>
<name>A0ABR4DMZ5_9PEZI</name>
<protein>
    <recommendedName>
        <fullName evidence="4">LysM domain-containing protein</fullName>
    </recommendedName>
</protein>